<feature type="domain" description="DNA helicase Pif1-like DEAD-box helicase" evidence="3">
    <location>
        <begin position="831"/>
        <end position="965"/>
    </location>
</feature>
<evidence type="ECO:0000256" key="2">
    <source>
        <dbReference type="SAM" id="MobiDB-lite"/>
    </source>
</evidence>
<keyword evidence="1" id="KW-0347">Helicase</keyword>
<feature type="region of interest" description="Disordered" evidence="2">
    <location>
        <begin position="1370"/>
        <end position="1480"/>
    </location>
</feature>
<dbReference type="PANTHER" id="PTHR10492">
    <property type="match status" value="1"/>
</dbReference>
<proteinExistence type="inferred from homology"/>
<dbReference type="GO" id="GO:0006281">
    <property type="term" value="P:DNA repair"/>
    <property type="evidence" value="ECO:0007669"/>
    <property type="project" value="UniProtKB-KW"/>
</dbReference>
<comment type="catalytic activity">
    <reaction evidence="1">
        <text>ATP + H2O = ADP + phosphate + H(+)</text>
        <dbReference type="Rhea" id="RHEA:13065"/>
        <dbReference type="ChEBI" id="CHEBI:15377"/>
        <dbReference type="ChEBI" id="CHEBI:15378"/>
        <dbReference type="ChEBI" id="CHEBI:30616"/>
        <dbReference type="ChEBI" id="CHEBI:43474"/>
        <dbReference type="ChEBI" id="CHEBI:456216"/>
        <dbReference type="EC" id="5.6.2.3"/>
    </reaction>
</comment>
<evidence type="ECO:0000256" key="1">
    <source>
        <dbReference type="RuleBase" id="RU363044"/>
    </source>
</evidence>
<keyword evidence="1" id="KW-0547">Nucleotide-binding</keyword>
<dbReference type="SUPFAM" id="SSF52540">
    <property type="entry name" value="P-loop containing nucleoside triphosphate hydrolases"/>
    <property type="match status" value="1"/>
</dbReference>
<dbReference type="EMBL" id="MPDP01000301">
    <property type="protein sequence ID" value="KAK1451027.1"/>
    <property type="molecule type" value="Genomic_DNA"/>
</dbReference>
<dbReference type="Gene3D" id="3.40.50.300">
    <property type="entry name" value="P-loop containing nucleotide triphosphate hydrolases"/>
    <property type="match status" value="1"/>
</dbReference>
<keyword evidence="1" id="KW-0067">ATP-binding</keyword>
<keyword evidence="6" id="KW-1185">Reference proteome</keyword>
<name>A0AAI9U3I9_9PEZI</name>
<feature type="domain" description="Helitron helicase-like" evidence="4">
    <location>
        <begin position="297"/>
        <end position="394"/>
    </location>
</feature>
<reference evidence="5" key="1">
    <citation type="submission" date="2016-11" db="EMBL/GenBank/DDBJ databases">
        <title>The genome sequence of Colletotrichum cuscutae.</title>
        <authorList>
            <person name="Baroncelli R."/>
        </authorList>
    </citation>
    <scope>NUCLEOTIDE SEQUENCE</scope>
    <source>
        <strain evidence="5">IMI 304802</strain>
    </source>
</reference>
<dbReference type="PANTHER" id="PTHR10492:SF57">
    <property type="entry name" value="ATP-DEPENDENT DNA HELICASE"/>
    <property type="match status" value="1"/>
</dbReference>
<dbReference type="EC" id="5.6.2.3" evidence="1"/>
<feature type="compositionally biased region" description="Low complexity" evidence="2">
    <location>
        <begin position="1370"/>
        <end position="1385"/>
    </location>
</feature>
<feature type="compositionally biased region" description="Basic residues" evidence="2">
    <location>
        <begin position="1470"/>
        <end position="1480"/>
    </location>
</feature>
<dbReference type="InterPro" id="IPR027417">
    <property type="entry name" value="P-loop_NTPase"/>
</dbReference>
<evidence type="ECO:0000259" key="3">
    <source>
        <dbReference type="Pfam" id="PF05970"/>
    </source>
</evidence>
<dbReference type="InterPro" id="IPR025476">
    <property type="entry name" value="Helitron_helicase-like"/>
</dbReference>
<accession>A0AAI9U3I9</accession>
<feature type="compositionally biased region" description="Low complexity" evidence="2">
    <location>
        <begin position="1428"/>
        <end position="1441"/>
    </location>
</feature>
<gene>
    <name evidence="5" type="ORF">CCUS01_11203</name>
</gene>
<evidence type="ECO:0000313" key="6">
    <source>
        <dbReference type="Proteomes" id="UP001239213"/>
    </source>
</evidence>
<dbReference type="GO" id="GO:0043139">
    <property type="term" value="F:5'-3' DNA helicase activity"/>
    <property type="evidence" value="ECO:0007669"/>
    <property type="project" value="UniProtKB-EC"/>
</dbReference>
<dbReference type="GO" id="GO:0006310">
    <property type="term" value="P:DNA recombination"/>
    <property type="evidence" value="ECO:0007669"/>
    <property type="project" value="UniProtKB-KW"/>
</dbReference>
<dbReference type="GO" id="GO:0016787">
    <property type="term" value="F:hydrolase activity"/>
    <property type="evidence" value="ECO:0007669"/>
    <property type="project" value="UniProtKB-KW"/>
</dbReference>
<dbReference type="GO" id="GO:0000723">
    <property type="term" value="P:telomere maintenance"/>
    <property type="evidence" value="ECO:0007669"/>
    <property type="project" value="InterPro"/>
</dbReference>
<comment type="similarity">
    <text evidence="1">Belongs to the helicase family.</text>
</comment>
<dbReference type="GO" id="GO:0005524">
    <property type="term" value="F:ATP binding"/>
    <property type="evidence" value="ECO:0007669"/>
    <property type="project" value="UniProtKB-KW"/>
</dbReference>
<keyword evidence="1" id="KW-0227">DNA damage</keyword>
<dbReference type="Pfam" id="PF14214">
    <property type="entry name" value="Helitron_like_N"/>
    <property type="match status" value="1"/>
</dbReference>
<feature type="compositionally biased region" description="Polar residues" evidence="2">
    <location>
        <begin position="1397"/>
        <end position="1413"/>
    </location>
</feature>
<comment type="caution">
    <text evidence="5">The sequence shown here is derived from an EMBL/GenBank/DDBJ whole genome shotgun (WGS) entry which is preliminary data.</text>
</comment>
<dbReference type="InterPro" id="IPR010285">
    <property type="entry name" value="DNA_helicase_pif1-like_DEAD"/>
</dbReference>
<evidence type="ECO:0000313" key="5">
    <source>
        <dbReference type="EMBL" id="KAK1451027.1"/>
    </source>
</evidence>
<feature type="compositionally biased region" description="Polar residues" evidence="2">
    <location>
        <begin position="1448"/>
        <end position="1463"/>
    </location>
</feature>
<sequence>MLSIPTSSSHASDHSNWWLHLSRLHVRPFRQAWAGRCTFCSAVLLTTEKSGWCCVNGTRVASKLPPYPPDFQRWIDNTTLPLSAISRRLNYLFAFSAIGASEGFVHFGVPADVVVSGRVYHRLLDLSAGDHSMRWFLYDEDARSSKAANANVPLLAVQQTKHLIQSVNPYLSTIRHALQQVADEAIPLAVELKDSSLSGEVAAVINTQNLGTIDCRKVVFHRHGGRAHFVHILSRHYEPLQYPSLFPHGTLGWGIPALDEPNLRRSGTTGNDTPAQQANGLTQLQWYRALLLSEARFLTFGRLACEYLVDMYSRIEETNLDYLRRARSMQSSGLDEQTAEISSDSLRNRLPATFTGSRAWTSDQVADSLALARHFGKPTFFITMTTNPGWPEIVAPEPPIDALDNVVSAELPRSAADATLRASILRTNIHRRTHLSGPSYCNRGGRCRFGFPHQLRQRTSIDSQGRVHFRRRLEEDAWVVPYIPALILYMDSHIHVDVCLSVNVFMYLFKYLFKGPDKTRFRVGDGPLSDISDEFKEYVSARYLSSSEAAYRIFSFSIVSKEPSVRCLTIHLENQQLGQMWRKSQGQSFMSDLLWYFQRPHEASFDDFTYTQFYERFYYDTWQVGRTLRSNHRLIALTQSNKGPRQRVLVARRIGSIITRIHAVPPRVGELFYLRVLLQNRPAYSFVDLRTVDGIVHPSFQEAAVALGLFRNVNEATFAMEEAVSFFSRPAQLRFLFSHLLLDFPCPAVSLWARFCPALSADFTLHQTEDLAITRTLQSISRILRANGASLHQFGLPEPPLVERELQMEIQAFAPMEDALLLRSSQNYAMFNQEQRRVFDLIYSSLDTGVCYFLDGKAGRGKTFLVRTLCDRIRAEGRVVCIVGSTALSVTLYERGRTAHSAFGIPVYDTDSEVFSHLTPTSGRAELLKHTTLVVWEELPMANKTAVQCADHLLRSIMGRDLPFGDPTYSEWLDKVGDGIPPYDTVVDLSHLRRLATIDEAIDFLFPSSILDEPNQSVLRSFLSPFNFRVDEFNGIILRRLRGTEVSLRSSNRIKEMENSAQTLPPAVEAEYLALLGEPGVPHRLSLRVGAVCSIMRNLDIGKALVKNARLRCHPSSTPQFHDLLPYSRLVARRFQAVLDLMSYSSVRLTMASQIPKLTNIIHIRDFIDEILPDSTRPETPNYTEIHAAVNVFQEDDFYDSTINSDPIQACIRVYLKQNERDLFVPNAFFYADGRFTVEPVPDERPKLIVQSLSFQRHPGDVSDFHEYRRHLPEQWCPMMTALGFVGDRKPLSDQPFCLRNFELRTSVYDTSKGDIVNFSVFCYFANTKRWEHMVVPSSSSFVSVTGKLVGCTPSNQLAVRILDVTYLPKTTPSSHSPTSSADSTSVKRQSRWSGRADSTPTKKPRMQSSMDSVQDDTETIPIDKSDTMTPTPTTQDDTSQVPRHLDSPSSDTELKETTSTISLLPATRPQRHRQPPKHL</sequence>
<comment type="cofactor">
    <cofactor evidence="1">
        <name>Mg(2+)</name>
        <dbReference type="ChEBI" id="CHEBI:18420"/>
    </cofactor>
</comment>
<keyword evidence="1" id="KW-0233">DNA recombination</keyword>
<dbReference type="Pfam" id="PF05970">
    <property type="entry name" value="PIF1"/>
    <property type="match status" value="1"/>
</dbReference>
<evidence type="ECO:0000259" key="4">
    <source>
        <dbReference type="Pfam" id="PF14214"/>
    </source>
</evidence>
<protein>
    <recommendedName>
        <fullName evidence="1">ATP-dependent DNA helicase</fullName>
        <ecNumber evidence="1">5.6.2.3</ecNumber>
    </recommendedName>
</protein>
<keyword evidence="1" id="KW-0378">Hydrolase</keyword>
<dbReference type="Proteomes" id="UP001239213">
    <property type="component" value="Unassembled WGS sequence"/>
</dbReference>
<keyword evidence="1" id="KW-0234">DNA repair</keyword>
<organism evidence="5 6">
    <name type="scientific">Colletotrichum cuscutae</name>
    <dbReference type="NCBI Taxonomy" id="1209917"/>
    <lineage>
        <taxon>Eukaryota</taxon>
        <taxon>Fungi</taxon>
        <taxon>Dikarya</taxon>
        <taxon>Ascomycota</taxon>
        <taxon>Pezizomycotina</taxon>
        <taxon>Sordariomycetes</taxon>
        <taxon>Hypocreomycetidae</taxon>
        <taxon>Glomerellales</taxon>
        <taxon>Glomerellaceae</taxon>
        <taxon>Colletotrichum</taxon>
        <taxon>Colletotrichum acutatum species complex</taxon>
    </lineage>
</organism>